<organism evidence="1">
    <name type="scientific">freshwater metagenome</name>
    <dbReference type="NCBI Taxonomy" id="449393"/>
    <lineage>
        <taxon>unclassified sequences</taxon>
        <taxon>metagenomes</taxon>
        <taxon>ecological metagenomes</taxon>
    </lineage>
</organism>
<dbReference type="AlphaFoldDB" id="A0A094QA91"/>
<proteinExistence type="predicted"/>
<gene>
    <name evidence="1" type="ORF">GM51_3690</name>
</gene>
<reference evidence="1" key="1">
    <citation type="submission" date="2014-06" db="EMBL/GenBank/DDBJ databases">
        <title>Key roles for freshwater Actinobacteria revealed by deep metagenomic sequencing.</title>
        <authorList>
            <person name="Ghai R."/>
            <person name="Mizuno C.M."/>
            <person name="Picazo A."/>
            <person name="Camacho A."/>
            <person name="Rodriguez-Valera F."/>
        </authorList>
    </citation>
    <scope>NUCLEOTIDE SEQUENCE</scope>
</reference>
<comment type="caution">
    <text evidence="1">The sequence shown here is derived from an EMBL/GenBank/DDBJ whole genome shotgun (WGS) entry which is preliminary data.</text>
</comment>
<evidence type="ECO:0000313" key="1">
    <source>
        <dbReference type="EMBL" id="KGA21150.1"/>
    </source>
</evidence>
<evidence type="ECO:0008006" key="2">
    <source>
        <dbReference type="Google" id="ProtNLM"/>
    </source>
</evidence>
<sequence>MESLIVAGNWVNLAAEELHKTLLPTTDLDWESKTPDLDWTQAQTAIHTMRACLEYSYQVVGKRMDTYQPVLFEKKPQAKPIEYLTMISTAAKVLQKVVSSASLDDRAWHAYGVSDPVGFAAMGVIEVSVHTYDLAKGFGIDFVPNTLASEFAINRVFSGTVEFPNFESHGQLLLWLAGRIELSGVARRSGWKWNGTPR</sequence>
<name>A0A094QA91_9ZZZZ</name>
<protein>
    <recommendedName>
        <fullName evidence="2">Mycothiol-dependent maleylpyruvate isomerase metal-binding domain-containing protein</fullName>
    </recommendedName>
</protein>
<accession>A0A094QA91</accession>
<dbReference type="EMBL" id="JNSL01000013">
    <property type="protein sequence ID" value="KGA21150.1"/>
    <property type="molecule type" value="Genomic_DNA"/>
</dbReference>